<accession>A0ABX4NHJ0</accession>
<dbReference type="NCBIfam" id="NF047480">
    <property type="entry name" value="Lepto_Lp29"/>
    <property type="match status" value="1"/>
</dbReference>
<reference evidence="1 2" key="1">
    <citation type="submission" date="2017-07" db="EMBL/GenBank/DDBJ databases">
        <title>Leptospira spp. isolated from tropical soils.</title>
        <authorList>
            <person name="Thibeaux R."/>
            <person name="Iraola G."/>
            <person name="Ferres I."/>
            <person name="Bierque E."/>
            <person name="Girault D."/>
            <person name="Soupe-Gilbert M.-E."/>
            <person name="Picardeau M."/>
            <person name="Goarant C."/>
        </authorList>
    </citation>
    <scope>NUCLEOTIDE SEQUENCE [LARGE SCALE GENOMIC DNA]</scope>
    <source>
        <strain evidence="1 2">FH4-C-A1</strain>
    </source>
</reference>
<name>A0ABX4NHJ0_9LEPT</name>
<sequence>MKIFIIILQFTILLSCSRNFVRPAKVADLNSIINKIDPKKVALVGFYPFREVFTGREGNTSHYEAILNYQQDFKIHLKEFGTPIQNIKETGMNHGVSKTKVNEFCSNYMELVKRSGLPEISHVVKIKVNAEGSKTTYDCELKKRDVKYYVVGILGPPFYKTGKLNPIKAYPTLLLALPTLFTIPLWAESDTETTILVYDENLNLLKRWEDVSTYQITFAWWNPAREGEGNEFTQPTEAERNKREANKIELYQPMLTEFQQEFYTSITQTKK</sequence>
<gene>
    <name evidence="1" type="ORF">CH367_18185</name>
</gene>
<protein>
    <recommendedName>
        <fullName evidence="3">Lipoprotein</fullName>
    </recommendedName>
</protein>
<evidence type="ECO:0000313" key="1">
    <source>
        <dbReference type="EMBL" id="PJZ55799.1"/>
    </source>
</evidence>
<proteinExistence type="predicted"/>
<evidence type="ECO:0000313" key="2">
    <source>
        <dbReference type="Proteomes" id="UP000231879"/>
    </source>
</evidence>
<dbReference type="RefSeq" id="WP_100763924.1">
    <property type="nucleotide sequence ID" value="NZ_NPDS01000009.1"/>
</dbReference>
<evidence type="ECO:0008006" key="3">
    <source>
        <dbReference type="Google" id="ProtNLM"/>
    </source>
</evidence>
<dbReference type="EMBL" id="NPDS01000009">
    <property type="protein sequence ID" value="PJZ55799.1"/>
    <property type="molecule type" value="Genomic_DNA"/>
</dbReference>
<keyword evidence="2" id="KW-1185">Reference proteome</keyword>
<dbReference type="PROSITE" id="PS51257">
    <property type="entry name" value="PROKAR_LIPOPROTEIN"/>
    <property type="match status" value="1"/>
</dbReference>
<comment type="caution">
    <text evidence="1">The sequence shown here is derived from an EMBL/GenBank/DDBJ whole genome shotgun (WGS) entry which is preliminary data.</text>
</comment>
<organism evidence="1 2">
    <name type="scientific">Leptospira barantonii</name>
    <dbReference type="NCBI Taxonomy" id="2023184"/>
    <lineage>
        <taxon>Bacteria</taxon>
        <taxon>Pseudomonadati</taxon>
        <taxon>Spirochaetota</taxon>
        <taxon>Spirochaetia</taxon>
        <taxon>Leptospirales</taxon>
        <taxon>Leptospiraceae</taxon>
        <taxon>Leptospira</taxon>
    </lineage>
</organism>
<dbReference type="Proteomes" id="UP000231879">
    <property type="component" value="Unassembled WGS sequence"/>
</dbReference>